<dbReference type="RefSeq" id="WP_009337516.1">
    <property type="nucleotide sequence ID" value="NZ_CCAZ020000001.1"/>
</dbReference>
<dbReference type="InterPro" id="IPR009874">
    <property type="entry name" value="DUF1428"/>
</dbReference>
<sequence length="119" mass="13936">MQYVDGFIVPVPKKKLAAYRALARRAGKIWREYGALEYRECVAEDVKHGKLTSFPQSVKLKPQETVVFSWIIYKSRKQRDRINAKVMKDPRLADMMDTKTLPFDGKRLIYGGFEMMLKF</sequence>
<dbReference type="Gene3D" id="3.30.70.100">
    <property type="match status" value="1"/>
</dbReference>
<keyword evidence="2" id="KW-1185">Reference proteome</keyword>
<evidence type="ECO:0008006" key="3">
    <source>
        <dbReference type="Google" id="ProtNLM"/>
    </source>
</evidence>
<proteinExistence type="predicted"/>
<dbReference type="PIRSF" id="PIRSF007028">
    <property type="entry name" value="UCP007028"/>
    <property type="match status" value="1"/>
</dbReference>
<comment type="caution">
    <text evidence="1">The sequence shown here is derived from an EMBL/GenBank/DDBJ whole genome shotgun (WGS) entry which is preliminary data.</text>
</comment>
<dbReference type="Pfam" id="PF07237">
    <property type="entry name" value="DUF1428"/>
    <property type="match status" value="1"/>
</dbReference>
<reference evidence="1 2" key="1">
    <citation type="journal article" date="2014" name="Genome Announc.">
        <title>Genome Sequence of Afipia felis Strain 76713, Isolated in Hospital Water Using an Amoeba Co-Culture Procedure.</title>
        <authorList>
            <person name="Benamar S."/>
            <person name="La Scola B."/>
            <person name="Croce O."/>
        </authorList>
    </citation>
    <scope>NUCLEOTIDE SEQUENCE [LARGE SCALE GENOMIC DNA]</scope>
    <source>
        <strain evidence="1 2">76713</strain>
    </source>
</reference>
<accession>A0A090MMJ5</accession>
<name>A0A090MMJ5_AFIFE</name>
<gene>
    <name evidence="1" type="ORF">BN961_00235</name>
</gene>
<organism evidence="1 2">
    <name type="scientific">Afipia felis</name>
    <name type="common">Cat scratch disease bacillus</name>
    <dbReference type="NCBI Taxonomy" id="1035"/>
    <lineage>
        <taxon>Bacteria</taxon>
        <taxon>Pseudomonadati</taxon>
        <taxon>Pseudomonadota</taxon>
        <taxon>Alphaproteobacteria</taxon>
        <taxon>Hyphomicrobiales</taxon>
        <taxon>Nitrobacteraceae</taxon>
        <taxon>Afipia</taxon>
    </lineage>
</organism>
<dbReference type="InterPro" id="IPR011008">
    <property type="entry name" value="Dimeric_a/b-barrel"/>
</dbReference>
<dbReference type="SUPFAM" id="SSF54909">
    <property type="entry name" value="Dimeric alpha+beta barrel"/>
    <property type="match status" value="1"/>
</dbReference>
<dbReference type="STRING" id="1035.BN961_00235"/>
<dbReference type="Proteomes" id="UP000035762">
    <property type="component" value="Unassembled WGS sequence"/>
</dbReference>
<dbReference type="EMBL" id="CCAZ020000001">
    <property type="protein sequence ID" value="CEG06864.1"/>
    <property type="molecule type" value="Genomic_DNA"/>
</dbReference>
<evidence type="ECO:0000313" key="1">
    <source>
        <dbReference type="EMBL" id="CEG06864.1"/>
    </source>
</evidence>
<evidence type="ECO:0000313" key="2">
    <source>
        <dbReference type="Proteomes" id="UP000035762"/>
    </source>
</evidence>
<protein>
    <recommendedName>
        <fullName evidence="3">RNA signal recognition particle 4.5S RNA</fullName>
    </recommendedName>
</protein>
<dbReference type="AlphaFoldDB" id="A0A090MMJ5"/>
<dbReference type="OrthoDB" id="9792392at2"/>